<evidence type="ECO:0000313" key="1">
    <source>
        <dbReference type="EMBL" id="KAI5626024.1"/>
    </source>
</evidence>
<dbReference type="EMBL" id="MU551538">
    <property type="protein sequence ID" value="KAI5626024.1"/>
    <property type="molecule type" value="Genomic_DNA"/>
</dbReference>
<comment type="caution">
    <text evidence="1">The sequence shown here is derived from an EMBL/GenBank/DDBJ whole genome shotgun (WGS) entry which is preliminary data.</text>
</comment>
<protein>
    <submittedName>
        <fullName evidence="1">Uncharacterized protein</fullName>
    </submittedName>
</protein>
<gene>
    <name evidence="1" type="ORF">C0J50_14427</name>
</gene>
<dbReference type="Proteomes" id="UP001205998">
    <property type="component" value="Unassembled WGS sequence"/>
</dbReference>
<keyword evidence="2" id="KW-1185">Reference proteome</keyword>
<name>A0AAD5FS04_SILAS</name>
<sequence>MNPSRMRGLDCRVNLMVQYARQLTRSLLLLAHYMAVFVSFTSRSAGWFVEAIRWTTFSVRCVASLFDSVHRSLSRLSRRCTGIAVEIRSGKESDSE</sequence>
<dbReference type="AlphaFoldDB" id="A0AAD5FS04"/>
<evidence type="ECO:0000313" key="2">
    <source>
        <dbReference type="Proteomes" id="UP001205998"/>
    </source>
</evidence>
<proteinExistence type="predicted"/>
<reference evidence="1" key="1">
    <citation type="submission" date="2018-07" db="EMBL/GenBank/DDBJ databases">
        <title>Comparative genomics of catfishes provides insights into carnivory and benthic adaptation.</title>
        <authorList>
            <person name="Zhang Y."/>
            <person name="Wang D."/>
            <person name="Peng Z."/>
            <person name="Zheng S."/>
            <person name="Shao F."/>
            <person name="Tao W."/>
        </authorList>
    </citation>
    <scope>NUCLEOTIDE SEQUENCE</scope>
    <source>
        <strain evidence="1">Chongqing</strain>
    </source>
</reference>
<accession>A0AAD5FS04</accession>
<organism evidence="1 2">
    <name type="scientific">Silurus asotus</name>
    <name type="common">Amur catfish</name>
    <name type="synonym">Parasilurus asotus</name>
    <dbReference type="NCBI Taxonomy" id="30991"/>
    <lineage>
        <taxon>Eukaryota</taxon>
        <taxon>Metazoa</taxon>
        <taxon>Chordata</taxon>
        <taxon>Craniata</taxon>
        <taxon>Vertebrata</taxon>
        <taxon>Euteleostomi</taxon>
        <taxon>Actinopterygii</taxon>
        <taxon>Neopterygii</taxon>
        <taxon>Teleostei</taxon>
        <taxon>Ostariophysi</taxon>
        <taxon>Siluriformes</taxon>
        <taxon>Siluridae</taxon>
        <taxon>Silurus</taxon>
    </lineage>
</organism>